<organism evidence="5 6">
    <name type="scientific">Gambusia affinis</name>
    <name type="common">Western mosquitofish</name>
    <name type="synonym">Heterandria affinis</name>
    <dbReference type="NCBI Taxonomy" id="33528"/>
    <lineage>
        <taxon>Eukaryota</taxon>
        <taxon>Metazoa</taxon>
        <taxon>Chordata</taxon>
        <taxon>Craniata</taxon>
        <taxon>Vertebrata</taxon>
        <taxon>Euteleostomi</taxon>
        <taxon>Actinopterygii</taxon>
        <taxon>Neopterygii</taxon>
        <taxon>Teleostei</taxon>
        <taxon>Neoteleostei</taxon>
        <taxon>Acanthomorphata</taxon>
        <taxon>Ovalentaria</taxon>
        <taxon>Atherinomorphae</taxon>
        <taxon>Cyprinodontiformes</taxon>
        <taxon>Poeciliidae</taxon>
        <taxon>Poeciliinae</taxon>
        <taxon>Gambusia</taxon>
    </lineage>
</organism>
<keyword evidence="1 2" id="KW-0378">Hydrolase</keyword>
<evidence type="ECO:0000256" key="2">
    <source>
        <dbReference type="RuleBase" id="RU361183"/>
    </source>
</evidence>
<comment type="cofactor">
    <cofactor evidence="1 2">
        <name>Zn(2+)</name>
        <dbReference type="ChEBI" id="CHEBI:29105"/>
    </cofactor>
    <text evidence="1 2">Binds 1 zinc ion per subunit.</text>
</comment>
<feature type="binding site" evidence="1">
    <location>
        <position position="290"/>
    </location>
    <ligand>
        <name>Zn(2+)</name>
        <dbReference type="ChEBI" id="CHEBI:29105"/>
        <note>catalytic</note>
    </ligand>
</feature>
<comment type="caution">
    <text evidence="1">Lacks conserved residue(s) required for the propagation of feature annotation.</text>
</comment>
<dbReference type="EC" id="3.4.24.-" evidence="2"/>
<keyword evidence="1 2" id="KW-0482">Metalloprotease</keyword>
<feature type="transmembrane region" description="Helical" evidence="3">
    <location>
        <begin position="124"/>
        <end position="148"/>
    </location>
</feature>
<proteinExistence type="predicted"/>
<keyword evidence="3" id="KW-0472">Membrane</keyword>
<feature type="binding site" evidence="1">
    <location>
        <position position="300"/>
    </location>
    <ligand>
        <name>Zn(2+)</name>
        <dbReference type="ChEBI" id="CHEBI:29105"/>
        <note>catalytic</note>
    </ligand>
</feature>
<protein>
    <recommendedName>
        <fullName evidence="2">Metalloendopeptidase</fullName>
        <ecNumber evidence="2">3.4.24.-</ecNumber>
    </recommendedName>
</protein>
<dbReference type="PANTHER" id="PTHR10127:SF899">
    <property type="entry name" value="ASTACIN-LIKE METALLOENDOPEPTIDASE-RELATED"/>
    <property type="match status" value="1"/>
</dbReference>
<dbReference type="PRINTS" id="PR00480">
    <property type="entry name" value="ASTACIN"/>
</dbReference>
<feature type="active site" evidence="1">
    <location>
        <position position="291"/>
    </location>
</feature>
<dbReference type="SMART" id="SM00235">
    <property type="entry name" value="ZnMc"/>
    <property type="match status" value="1"/>
</dbReference>
<dbReference type="GO" id="GO:0006508">
    <property type="term" value="P:proteolysis"/>
    <property type="evidence" value="ECO:0007669"/>
    <property type="project" value="UniProtKB-KW"/>
</dbReference>
<dbReference type="AlphaFoldDB" id="A0A315WBI9"/>
<keyword evidence="3" id="KW-0812">Transmembrane</keyword>
<sequence>MSQRGRQGVQSAASPCPVCHGWIKPCCVCWQDTDSLVVWGLKKLTGRRERQEYQEVSQPRWQVPFIDWCLEDDGRRSIGRFPEVTDIKAGDADFLPSILGSSQLATLFDTIPHCSLSSITAEVLAFRVTVMTPALLFILIFAVAGVTLSAPVDDNENDESVGDSEIVPRPKADLNTAVLQGDIAVPNTLSRNADECTSRGCKWPKSGRYVYVPYYISEAFSQEERDIIITGLQAFNQSTCIRLVPWKPGDRDHIYIESKDGCWSYVGRQNGGQYLSLNKTGCVHNEVVQHEILHALGFDHEQVRSDRDSYVRILFDNIEPNYKFAFEKKQTNNLWTPYDFTSVMEYRNDAFSKNGKPTIVARCDPNLKFGNSKKMSANDIIRINKLYECTGLPGLKRSTSRPKRPKLEQLPF</sequence>
<dbReference type="InterPro" id="IPR024079">
    <property type="entry name" value="MetalloPept_cat_dom_sf"/>
</dbReference>
<comment type="caution">
    <text evidence="5">The sequence shown here is derived from an EMBL/GenBank/DDBJ whole genome shotgun (WGS) entry which is preliminary data.</text>
</comment>
<name>A0A315WBI9_GAMAF</name>
<reference evidence="5 6" key="1">
    <citation type="journal article" date="2018" name="G3 (Bethesda)">
        <title>A High-Quality Reference Genome for the Invasive Mosquitofish Gambusia affinis Using a Chicago Library.</title>
        <authorList>
            <person name="Hoffberg S.L."/>
            <person name="Troendle N.J."/>
            <person name="Glenn T.C."/>
            <person name="Mahmud O."/>
            <person name="Louha S."/>
            <person name="Chalopin D."/>
            <person name="Bennetzen J.L."/>
            <person name="Mauricio R."/>
        </authorList>
    </citation>
    <scope>NUCLEOTIDE SEQUENCE [LARGE SCALE GENOMIC DNA]</scope>
    <source>
        <strain evidence="5">NE01/NJP1002.9</strain>
        <tissue evidence="5">Muscle</tissue>
    </source>
</reference>
<accession>A0A315WBI9</accession>
<evidence type="ECO:0000313" key="5">
    <source>
        <dbReference type="EMBL" id="PWA29216.1"/>
    </source>
</evidence>
<dbReference type="InterPro" id="IPR006026">
    <property type="entry name" value="Peptidase_Metallo"/>
</dbReference>
<keyword evidence="1 2" id="KW-0645">Protease</keyword>
<feature type="binding site" evidence="1">
    <location>
        <position position="294"/>
    </location>
    <ligand>
        <name>Zn(2+)</name>
        <dbReference type="ChEBI" id="CHEBI:29105"/>
        <note>catalytic</note>
    </ligand>
</feature>
<keyword evidence="1 2" id="KW-0479">Metal-binding</keyword>
<dbReference type="EMBL" id="NHOQ01000682">
    <property type="protein sequence ID" value="PWA29216.1"/>
    <property type="molecule type" value="Genomic_DNA"/>
</dbReference>
<gene>
    <name evidence="5" type="ORF">CCH79_00006328</name>
</gene>
<evidence type="ECO:0000313" key="6">
    <source>
        <dbReference type="Proteomes" id="UP000250572"/>
    </source>
</evidence>
<dbReference type="Proteomes" id="UP000250572">
    <property type="component" value="Unassembled WGS sequence"/>
</dbReference>
<evidence type="ECO:0000259" key="4">
    <source>
        <dbReference type="PROSITE" id="PS51864"/>
    </source>
</evidence>
<dbReference type="PANTHER" id="PTHR10127">
    <property type="entry name" value="DISCOIDIN, CUB, EGF, LAMININ , AND ZINC METALLOPROTEASE DOMAIN CONTAINING"/>
    <property type="match status" value="1"/>
</dbReference>
<dbReference type="SUPFAM" id="SSF55486">
    <property type="entry name" value="Metalloproteases ('zincins'), catalytic domain"/>
    <property type="match status" value="1"/>
</dbReference>
<dbReference type="InterPro" id="IPR001506">
    <property type="entry name" value="Peptidase_M12A"/>
</dbReference>
<keyword evidence="3" id="KW-1133">Transmembrane helix</keyword>
<dbReference type="GO" id="GO:0004222">
    <property type="term" value="F:metalloendopeptidase activity"/>
    <property type="evidence" value="ECO:0007669"/>
    <property type="project" value="UniProtKB-UniRule"/>
</dbReference>
<evidence type="ECO:0000256" key="1">
    <source>
        <dbReference type="PROSITE-ProRule" id="PRU01211"/>
    </source>
</evidence>
<evidence type="ECO:0000256" key="3">
    <source>
        <dbReference type="SAM" id="Phobius"/>
    </source>
</evidence>
<dbReference type="Gene3D" id="3.40.390.10">
    <property type="entry name" value="Collagenase (Catalytic Domain)"/>
    <property type="match status" value="1"/>
</dbReference>
<keyword evidence="1 2" id="KW-0862">Zinc</keyword>
<dbReference type="Pfam" id="PF01400">
    <property type="entry name" value="Astacin"/>
    <property type="match status" value="1"/>
</dbReference>
<feature type="domain" description="Peptidase M12A" evidence="4">
    <location>
        <begin position="192"/>
        <end position="390"/>
    </location>
</feature>
<keyword evidence="6" id="KW-1185">Reference proteome</keyword>
<dbReference type="GO" id="GO:0008270">
    <property type="term" value="F:zinc ion binding"/>
    <property type="evidence" value="ECO:0007669"/>
    <property type="project" value="UniProtKB-UniRule"/>
</dbReference>
<dbReference type="PROSITE" id="PS51864">
    <property type="entry name" value="ASTACIN"/>
    <property type="match status" value="1"/>
</dbReference>
<dbReference type="STRING" id="33528.ENSGAFP00000025991"/>